<dbReference type="PANTHER" id="PTHR28008:SF1">
    <property type="entry name" value="DOMAIN PROTEIN, PUTATIVE (AFU_ORTHOLOGUE AFUA_3G10980)-RELATED"/>
    <property type="match status" value="1"/>
</dbReference>
<accession>A0A0W8I1M7</accession>
<evidence type="ECO:0000313" key="2">
    <source>
        <dbReference type="Proteomes" id="UP000054837"/>
    </source>
</evidence>
<dbReference type="PANTHER" id="PTHR28008">
    <property type="entry name" value="DOMAIN PROTEIN, PUTATIVE (AFU_ORTHOLOGUE AFUA_3G10980)-RELATED"/>
    <property type="match status" value="1"/>
</dbReference>
<dbReference type="STRING" id="767452.AVL62_09965"/>
<evidence type="ECO:0008006" key="3">
    <source>
        <dbReference type="Google" id="ProtNLM"/>
    </source>
</evidence>
<keyword evidence="2" id="KW-1185">Reference proteome</keyword>
<organism evidence="1 2">
    <name type="scientific">Serinicoccus chungangensis</name>
    <dbReference type="NCBI Taxonomy" id="767452"/>
    <lineage>
        <taxon>Bacteria</taxon>
        <taxon>Bacillati</taxon>
        <taxon>Actinomycetota</taxon>
        <taxon>Actinomycetes</taxon>
        <taxon>Micrococcales</taxon>
        <taxon>Ornithinimicrobiaceae</taxon>
        <taxon>Serinicoccus</taxon>
    </lineage>
</organism>
<dbReference type="RefSeq" id="WP_058892522.1">
    <property type="nucleotide sequence ID" value="NZ_LQBL01000032.1"/>
</dbReference>
<reference evidence="1 2" key="1">
    <citation type="submission" date="2015-12" db="EMBL/GenBank/DDBJ databases">
        <title>Serinicoccus chungangenesis strain CD08_5 genome sequencing and assembly.</title>
        <authorList>
            <person name="Chander A.M."/>
            <person name="Kaur G."/>
            <person name="Nair G.R."/>
            <person name="Dhawan D.K."/>
            <person name="Kochhar R.K."/>
            <person name="Mayilraj S."/>
            <person name="Bhadada S.K."/>
        </authorList>
    </citation>
    <scope>NUCLEOTIDE SEQUENCE [LARGE SCALE GENOMIC DNA]</scope>
    <source>
        <strain evidence="1 2">CD08_5</strain>
    </source>
</reference>
<proteinExistence type="predicted"/>
<dbReference type="AlphaFoldDB" id="A0A0W8I1M7"/>
<sequence length="125" mass="13434">MVVLGWFALLVSLLVQAYGLYAPQAPGPAGIPGLDKVGHLVAFAVPTALAWWLRARWLLPVLVLHALVSEPLQQLLAPGRQADLLDTAADLLGVGLGVWVAATTRRRWGHDGDMGDTPTRTRRPS</sequence>
<protein>
    <recommendedName>
        <fullName evidence="3">VanZ-like domain-containing protein</fullName>
    </recommendedName>
</protein>
<dbReference type="EMBL" id="LQBL01000032">
    <property type="protein sequence ID" value="KUG51625.1"/>
    <property type="molecule type" value="Genomic_DNA"/>
</dbReference>
<name>A0A0W8I1M7_9MICO</name>
<comment type="caution">
    <text evidence="1">The sequence shown here is derived from an EMBL/GenBank/DDBJ whole genome shotgun (WGS) entry which is preliminary data.</text>
</comment>
<evidence type="ECO:0000313" key="1">
    <source>
        <dbReference type="EMBL" id="KUG51625.1"/>
    </source>
</evidence>
<gene>
    <name evidence="1" type="ORF">AVL62_09965</name>
</gene>
<dbReference type="Proteomes" id="UP000054837">
    <property type="component" value="Unassembled WGS sequence"/>
</dbReference>